<comment type="similarity">
    <text evidence="1 7">Belongs to the Lgt family.</text>
</comment>
<accession>A0A1V2N8D6</accession>
<keyword evidence="8" id="KW-0449">Lipoprotein</keyword>
<dbReference type="HAMAP" id="MF_01147">
    <property type="entry name" value="Lgt"/>
    <property type="match status" value="1"/>
</dbReference>
<evidence type="ECO:0000256" key="6">
    <source>
        <dbReference type="ARBA" id="ARBA00023136"/>
    </source>
</evidence>
<evidence type="ECO:0000256" key="4">
    <source>
        <dbReference type="ARBA" id="ARBA00022692"/>
    </source>
</evidence>
<evidence type="ECO:0000313" key="9">
    <source>
        <dbReference type="Proteomes" id="UP000189542"/>
    </source>
</evidence>
<keyword evidence="5 7" id="KW-1133">Transmembrane helix</keyword>
<dbReference type="PANTHER" id="PTHR30589">
    <property type="entry name" value="PROLIPOPROTEIN DIACYLGLYCERYL TRANSFERASE"/>
    <property type="match status" value="1"/>
</dbReference>
<dbReference type="AlphaFoldDB" id="A0A1V2N8D6"/>
<feature type="transmembrane region" description="Helical" evidence="7">
    <location>
        <begin position="220"/>
        <end position="238"/>
    </location>
</feature>
<feature type="transmembrane region" description="Helical" evidence="7">
    <location>
        <begin position="138"/>
        <end position="161"/>
    </location>
</feature>
<feature type="transmembrane region" description="Helical" evidence="7">
    <location>
        <begin position="76"/>
        <end position="96"/>
    </location>
</feature>
<name>A0A1V2N8D6_9HYPH</name>
<evidence type="ECO:0000256" key="5">
    <source>
        <dbReference type="ARBA" id="ARBA00022989"/>
    </source>
</evidence>
<dbReference type="GO" id="GO:0005886">
    <property type="term" value="C:plasma membrane"/>
    <property type="evidence" value="ECO:0007669"/>
    <property type="project" value="UniProtKB-SubCell"/>
</dbReference>
<dbReference type="EMBL" id="LVWB01000010">
    <property type="protein sequence ID" value="ONI59736.1"/>
    <property type="molecule type" value="Genomic_DNA"/>
</dbReference>
<feature type="transmembrane region" description="Helical" evidence="7">
    <location>
        <begin position="250"/>
        <end position="275"/>
    </location>
</feature>
<keyword evidence="4 7" id="KW-0812">Transmembrane</keyword>
<feature type="transmembrane region" description="Helical" evidence="7">
    <location>
        <begin position="194"/>
        <end position="213"/>
    </location>
</feature>
<keyword evidence="2 7" id="KW-1003">Cell membrane</keyword>
<evidence type="ECO:0000313" key="8">
    <source>
        <dbReference type="EMBL" id="ONI59736.1"/>
    </source>
</evidence>
<keyword evidence="6 7" id="KW-0472">Membrane</keyword>
<dbReference type="PROSITE" id="PS01311">
    <property type="entry name" value="LGT"/>
    <property type="match status" value="1"/>
</dbReference>
<comment type="catalytic activity">
    <reaction evidence="7">
        <text>L-cysteinyl-[prolipoprotein] + a 1,2-diacyl-sn-glycero-3-phospho-(1'-sn-glycerol) = an S-1,2-diacyl-sn-glyceryl-L-cysteinyl-[prolipoprotein] + sn-glycerol 1-phosphate + H(+)</text>
        <dbReference type="Rhea" id="RHEA:56712"/>
        <dbReference type="Rhea" id="RHEA-COMP:14679"/>
        <dbReference type="Rhea" id="RHEA-COMP:14680"/>
        <dbReference type="ChEBI" id="CHEBI:15378"/>
        <dbReference type="ChEBI" id="CHEBI:29950"/>
        <dbReference type="ChEBI" id="CHEBI:57685"/>
        <dbReference type="ChEBI" id="CHEBI:64716"/>
        <dbReference type="ChEBI" id="CHEBI:140658"/>
        <dbReference type="EC" id="2.5.1.145"/>
    </reaction>
</comment>
<evidence type="ECO:0000256" key="3">
    <source>
        <dbReference type="ARBA" id="ARBA00022679"/>
    </source>
</evidence>
<gene>
    <name evidence="7" type="primary">lgt</name>
    <name evidence="8" type="ORF">AYO25_03055</name>
</gene>
<dbReference type="InterPro" id="IPR001640">
    <property type="entry name" value="Lgt"/>
</dbReference>
<dbReference type="OrthoDB" id="871140at2"/>
<dbReference type="Proteomes" id="UP000189542">
    <property type="component" value="Unassembled WGS sequence"/>
</dbReference>
<comment type="pathway">
    <text evidence="7">Protein modification; lipoprotein biosynthesis (diacylglyceryl transfer).</text>
</comment>
<feature type="binding site" evidence="7">
    <location>
        <position position="159"/>
    </location>
    <ligand>
        <name>a 1,2-diacyl-sn-glycero-3-phospho-(1'-sn-glycerol)</name>
        <dbReference type="ChEBI" id="CHEBI:64716"/>
    </ligand>
</feature>
<dbReference type="GO" id="GO:0042158">
    <property type="term" value="P:lipoprotein biosynthetic process"/>
    <property type="evidence" value="ECO:0007669"/>
    <property type="project" value="UniProtKB-UniRule"/>
</dbReference>
<dbReference type="UniPathway" id="UPA00664"/>
<comment type="subcellular location">
    <subcellularLocation>
        <location evidence="7">Cell membrane</location>
        <topology evidence="7">Multi-pass membrane protein</topology>
    </subcellularLocation>
</comment>
<comment type="caution">
    <text evidence="8">The sequence shown here is derived from an EMBL/GenBank/DDBJ whole genome shotgun (WGS) entry which is preliminary data.</text>
</comment>
<proteinExistence type="inferred from homology"/>
<reference evidence="8 9" key="1">
    <citation type="journal article" date="2017" name="PLoS ONE">
        <title>Genomic sequence of 'Candidatus Liberibacter solanacearum' haplotype C and its comparison with haplotype A and B genomes.</title>
        <authorList>
            <person name="Wang J."/>
            <person name="Haapalainen M."/>
            <person name="Schott T."/>
            <person name="Thompson S.M."/>
            <person name="Smith G.R."/>
            <person name="Nissinen A.I."/>
            <person name="Pirhonen M."/>
        </authorList>
    </citation>
    <scope>NUCLEOTIDE SEQUENCE [LARGE SCALE GENOMIC DNA]</scope>
    <source>
        <strain evidence="8 9">FIN111</strain>
    </source>
</reference>
<dbReference type="EC" id="2.5.1.145" evidence="7"/>
<feature type="transmembrane region" description="Helical" evidence="7">
    <location>
        <begin position="28"/>
        <end position="46"/>
    </location>
</feature>
<comment type="function">
    <text evidence="7">Catalyzes the transfer of the diacylglyceryl group from phosphatidylglycerol to the sulfhydryl group of the N-terminal cysteine of a prolipoprotein, the first step in the formation of mature lipoproteins.</text>
</comment>
<evidence type="ECO:0000256" key="2">
    <source>
        <dbReference type="ARBA" id="ARBA00022475"/>
    </source>
</evidence>
<evidence type="ECO:0000256" key="1">
    <source>
        <dbReference type="ARBA" id="ARBA00007150"/>
    </source>
</evidence>
<feature type="transmembrane region" description="Helical" evidence="7">
    <location>
        <begin position="108"/>
        <end position="131"/>
    </location>
</feature>
<dbReference type="Pfam" id="PF01790">
    <property type="entry name" value="LGT"/>
    <property type="match status" value="1"/>
</dbReference>
<dbReference type="PANTHER" id="PTHR30589:SF0">
    <property type="entry name" value="PHOSPHATIDYLGLYCEROL--PROLIPOPROTEIN DIACYLGLYCERYL TRANSFERASE"/>
    <property type="match status" value="1"/>
</dbReference>
<protein>
    <recommendedName>
        <fullName evidence="7">Phosphatidylglycerol--prolipoprotein diacylglyceryl transferase</fullName>
        <ecNumber evidence="7">2.5.1.145</ecNumber>
    </recommendedName>
</protein>
<dbReference type="GO" id="GO:0008961">
    <property type="term" value="F:phosphatidylglycerol-prolipoprotein diacylglyceryl transferase activity"/>
    <property type="evidence" value="ECO:0007669"/>
    <property type="project" value="UniProtKB-UniRule"/>
</dbReference>
<sequence length="286" mass="32881">MGNPIMLLSVLMYPNIDPIAISLGPLAIRWYGLSYLVGIFFGIWYMRYLLDKPLLWTEEQNHKNLVYKIDDCQEKFSFWVVISMIVGGRIAYVLFYNWKIFWEFPLHIFFLWEGGMSFHGGLIGAFLSLFVLSRIFKFSFWVFLDLIAASAPVGIFLGRIANFINGELWGKVSWAPWAMVFPNGGDLPRHPSQLYEAFSEGLVIFLIMQWMVYHGALKKPGLTAGVFSICYAIARIGMEFFREPDYQLGYLLGGWVTMGMVLSILTLIIGIWIVFQAVRTKSRECL</sequence>
<keyword evidence="3 7" id="KW-0808">Transferase</keyword>
<dbReference type="NCBIfam" id="TIGR00544">
    <property type="entry name" value="lgt"/>
    <property type="match status" value="1"/>
</dbReference>
<evidence type="ECO:0000256" key="7">
    <source>
        <dbReference type="HAMAP-Rule" id="MF_01147"/>
    </source>
</evidence>
<organism evidence="8 9">
    <name type="scientific">Candidatus Liberibacter solanacearum</name>
    <dbReference type="NCBI Taxonomy" id="556287"/>
    <lineage>
        <taxon>Bacteria</taxon>
        <taxon>Pseudomonadati</taxon>
        <taxon>Pseudomonadota</taxon>
        <taxon>Alphaproteobacteria</taxon>
        <taxon>Hyphomicrobiales</taxon>
        <taxon>Rhizobiaceae</taxon>
        <taxon>Liberibacter</taxon>
    </lineage>
</organism>